<evidence type="ECO:0000313" key="2">
    <source>
        <dbReference type="EMBL" id="KAF6058488.1"/>
    </source>
</evidence>
<dbReference type="OrthoDB" id="4094942at2759"/>
<reference evidence="2" key="1">
    <citation type="submission" date="2020-03" db="EMBL/GenBank/DDBJ databases">
        <title>FDA dAtabase for Regulatory Grade micrObial Sequences (FDA-ARGOS): Supporting development and validation of Infectious Disease Dx tests.</title>
        <authorList>
            <person name="Campos J."/>
            <person name="Goldberg B."/>
            <person name="Tallon L."/>
            <person name="Sadzewicz L."/>
            <person name="Vavikolanu K."/>
            <person name="Mehta A."/>
            <person name="Aluvathingal J."/>
            <person name="Nadendla S."/>
            <person name="Nandy P."/>
            <person name="Geyer C."/>
            <person name="Yan Y."/>
            <person name="Sichtig H."/>
        </authorList>
    </citation>
    <scope>NUCLEOTIDE SEQUENCE [LARGE SCALE GENOMIC DNA]</scope>
    <source>
        <strain evidence="2">FDAARGOS_652</strain>
    </source>
</reference>
<evidence type="ECO:0000313" key="3">
    <source>
        <dbReference type="Proteomes" id="UP000590412"/>
    </source>
</evidence>
<evidence type="ECO:0000256" key="1">
    <source>
        <dbReference type="SAM" id="MobiDB-lite"/>
    </source>
</evidence>
<gene>
    <name evidence="2" type="ORF">FOB60_000070</name>
</gene>
<accession>A0A8X7NR37</accession>
<protein>
    <submittedName>
        <fullName evidence="2">Uncharacterized protein</fullName>
    </submittedName>
</protein>
<name>A0A8X7NR37_CANPA</name>
<proteinExistence type="predicted"/>
<dbReference type="AlphaFoldDB" id="A0A8X7NR37"/>
<feature type="region of interest" description="Disordered" evidence="1">
    <location>
        <begin position="1"/>
        <end position="49"/>
    </location>
</feature>
<sequence length="93" mass="10167">MSRNSSVTSATGPETSSLQGLSTPKLNGTTSNKSRNEPNTSIIEKKPTSFDIAHEIERELARATELLDKNDKEIGVKIDSALKRVSALKQRNK</sequence>
<feature type="compositionally biased region" description="Polar residues" evidence="1">
    <location>
        <begin position="1"/>
        <end position="42"/>
    </location>
</feature>
<dbReference type="Proteomes" id="UP000590412">
    <property type="component" value="Unassembled WGS sequence"/>
</dbReference>
<organism evidence="2 3">
    <name type="scientific">Candida parapsilosis</name>
    <name type="common">Yeast</name>
    <dbReference type="NCBI Taxonomy" id="5480"/>
    <lineage>
        <taxon>Eukaryota</taxon>
        <taxon>Fungi</taxon>
        <taxon>Dikarya</taxon>
        <taxon>Ascomycota</taxon>
        <taxon>Saccharomycotina</taxon>
        <taxon>Pichiomycetes</taxon>
        <taxon>Debaryomycetaceae</taxon>
        <taxon>Candida/Lodderomyces clade</taxon>
        <taxon>Candida</taxon>
    </lineage>
</organism>
<comment type="caution">
    <text evidence="2">The sequence shown here is derived from an EMBL/GenBank/DDBJ whole genome shotgun (WGS) entry which is preliminary data.</text>
</comment>
<dbReference type="EMBL" id="JABWAB010000001">
    <property type="protein sequence ID" value="KAF6058488.1"/>
    <property type="molecule type" value="Genomic_DNA"/>
</dbReference>